<evidence type="ECO:0000256" key="1">
    <source>
        <dbReference type="ARBA" id="ARBA00004413"/>
    </source>
</evidence>
<dbReference type="GO" id="GO:0006935">
    <property type="term" value="P:chemotaxis"/>
    <property type="evidence" value="ECO:0007669"/>
    <property type="project" value="UniProtKB-KW"/>
</dbReference>
<reference evidence="8 9" key="1">
    <citation type="submission" date="2017-04" db="EMBL/GenBank/DDBJ databases">
        <authorList>
            <person name="Afonso C.L."/>
            <person name="Miller P.J."/>
            <person name="Scott M.A."/>
            <person name="Spackman E."/>
            <person name="Goraichik I."/>
            <person name="Dimitrov K.M."/>
            <person name="Suarez D.L."/>
            <person name="Swayne D.E."/>
        </authorList>
    </citation>
    <scope>NUCLEOTIDE SEQUENCE [LARGE SCALE GENOMIC DNA]</scope>
    <source>
        <strain evidence="8 9">ToBE</strain>
    </source>
</reference>
<dbReference type="Proteomes" id="UP000192569">
    <property type="component" value="Chromosome I"/>
</dbReference>
<evidence type="ECO:0000259" key="7">
    <source>
        <dbReference type="Pfam" id="PF01052"/>
    </source>
</evidence>
<dbReference type="PRINTS" id="PR00956">
    <property type="entry name" value="FLGMOTORFLIN"/>
</dbReference>
<evidence type="ECO:0000256" key="6">
    <source>
        <dbReference type="ARBA" id="ARBA00023136"/>
    </source>
</evidence>
<keyword evidence="8" id="KW-0969">Cilium</keyword>
<dbReference type="InterPro" id="IPR036429">
    <property type="entry name" value="SpoA-like_sf"/>
</dbReference>
<dbReference type="Pfam" id="PF01052">
    <property type="entry name" value="FliMN_C"/>
    <property type="match status" value="1"/>
</dbReference>
<dbReference type="STRING" id="698762.SAMN00808754_0957"/>
<gene>
    <name evidence="8" type="ORF">SAMN00808754_0957</name>
</gene>
<comment type="similarity">
    <text evidence="2">Belongs to the FliN/MopA/SpaO family.</text>
</comment>
<dbReference type="InterPro" id="IPR051469">
    <property type="entry name" value="FliN/MopA/SpaO"/>
</dbReference>
<dbReference type="OrthoDB" id="9773459at2"/>
<name>A0A1W1VLV4_9FIRM</name>
<keyword evidence="8" id="KW-0282">Flagellum</keyword>
<evidence type="ECO:0000256" key="2">
    <source>
        <dbReference type="ARBA" id="ARBA00009226"/>
    </source>
</evidence>
<dbReference type="SUPFAM" id="SSF101801">
    <property type="entry name" value="Surface presentation of antigens (SPOA)"/>
    <property type="match status" value="1"/>
</dbReference>
<dbReference type="GO" id="GO:0003774">
    <property type="term" value="F:cytoskeletal motor activity"/>
    <property type="evidence" value="ECO:0007669"/>
    <property type="project" value="InterPro"/>
</dbReference>
<dbReference type="RefSeq" id="WP_084664460.1">
    <property type="nucleotide sequence ID" value="NZ_LT838272.1"/>
</dbReference>
<sequence>MTLTDEEIQQLIQALEAGNSTPQIKRAVFSQLKPVSGVSKGAGLEKLLDIPLKLTAVLGRTRLLVKEVLDLKEDSVIVLNKLVGEPVEILVNGKPLGQGEVVVINETLGVRLNTLAEAPEEGR</sequence>
<dbReference type="PANTHER" id="PTHR43484:SF1">
    <property type="entry name" value="FLAGELLAR MOTOR SWITCH PROTEIN FLIN"/>
    <property type="match status" value="1"/>
</dbReference>
<dbReference type="InterPro" id="IPR012826">
    <property type="entry name" value="FliN"/>
</dbReference>
<dbReference type="InterPro" id="IPR001172">
    <property type="entry name" value="FliN_T3SS_HrcQb"/>
</dbReference>
<evidence type="ECO:0000256" key="5">
    <source>
        <dbReference type="ARBA" id="ARBA00022779"/>
    </source>
</evidence>
<evidence type="ECO:0000313" key="9">
    <source>
        <dbReference type="Proteomes" id="UP000192569"/>
    </source>
</evidence>
<dbReference type="PANTHER" id="PTHR43484">
    <property type="match status" value="1"/>
</dbReference>
<evidence type="ECO:0000313" key="8">
    <source>
        <dbReference type="EMBL" id="SMB94031.1"/>
    </source>
</evidence>
<dbReference type="GO" id="GO:0071973">
    <property type="term" value="P:bacterial-type flagellum-dependent cell motility"/>
    <property type="evidence" value="ECO:0007669"/>
    <property type="project" value="InterPro"/>
</dbReference>
<organism evidence="8 9">
    <name type="scientific">Thermanaeromonas toyohensis ToBE</name>
    <dbReference type="NCBI Taxonomy" id="698762"/>
    <lineage>
        <taxon>Bacteria</taxon>
        <taxon>Bacillati</taxon>
        <taxon>Bacillota</taxon>
        <taxon>Clostridia</taxon>
        <taxon>Neomoorellales</taxon>
        <taxon>Neomoorellaceae</taxon>
        <taxon>Thermanaeromonas</taxon>
    </lineage>
</organism>
<dbReference type="AlphaFoldDB" id="A0A1W1VLV4"/>
<dbReference type="GO" id="GO:0009425">
    <property type="term" value="C:bacterial-type flagellum basal body"/>
    <property type="evidence" value="ECO:0007669"/>
    <property type="project" value="InterPro"/>
</dbReference>
<dbReference type="EMBL" id="LT838272">
    <property type="protein sequence ID" value="SMB94031.1"/>
    <property type="molecule type" value="Genomic_DNA"/>
</dbReference>
<comment type="subcellular location">
    <subcellularLocation>
        <location evidence="1">Cell membrane</location>
        <topology evidence="1">Peripheral membrane protein</topology>
        <orientation evidence="1">Cytoplasmic side</orientation>
    </subcellularLocation>
</comment>
<keyword evidence="5" id="KW-0283">Flagellar rotation</keyword>
<dbReference type="Gene3D" id="2.30.330.10">
    <property type="entry name" value="SpoA-like"/>
    <property type="match status" value="1"/>
</dbReference>
<feature type="domain" description="Flagellar motor switch protein FliN-like C-terminal" evidence="7">
    <location>
        <begin position="45"/>
        <end position="114"/>
    </location>
</feature>
<keyword evidence="9" id="KW-1185">Reference proteome</keyword>
<evidence type="ECO:0000256" key="3">
    <source>
        <dbReference type="ARBA" id="ARBA00022475"/>
    </source>
</evidence>
<dbReference type="NCBIfam" id="TIGR02480">
    <property type="entry name" value="fliN"/>
    <property type="match status" value="1"/>
</dbReference>
<evidence type="ECO:0000256" key="4">
    <source>
        <dbReference type="ARBA" id="ARBA00022500"/>
    </source>
</evidence>
<keyword evidence="4" id="KW-0145">Chemotaxis</keyword>
<dbReference type="InterPro" id="IPR001543">
    <property type="entry name" value="FliN-like_C"/>
</dbReference>
<keyword evidence="6" id="KW-0472">Membrane</keyword>
<keyword evidence="3" id="KW-1003">Cell membrane</keyword>
<accession>A0A1W1VLV4</accession>
<dbReference type="GO" id="GO:0005886">
    <property type="term" value="C:plasma membrane"/>
    <property type="evidence" value="ECO:0007669"/>
    <property type="project" value="UniProtKB-SubCell"/>
</dbReference>
<keyword evidence="8" id="KW-0966">Cell projection</keyword>
<protein>
    <submittedName>
        <fullName evidence="8">Flagellar motor switch protein FliN/FliY</fullName>
    </submittedName>
</protein>
<proteinExistence type="inferred from homology"/>